<accession>A0AAF0AK32</accession>
<dbReference type="Proteomes" id="UP001212189">
    <property type="component" value="Chromosome"/>
</dbReference>
<sequence length="58" mass="6209">MYAFAYRANAAHEPCALVLALQVVSECFGVGVDGAAPALNPGRVHQRMNTDPEVRPVQ</sequence>
<keyword evidence="2" id="KW-1185">Reference proteome</keyword>
<dbReference type="KEGG" id="dce:O6P33_11810"/>
<dbReference type="RefSeq" id="WP_269817974.1">
    <property type="nucleotide sequence ID" value="NZ_CP114976.1"/>
</dbReference>
<name>A0AAF0AK32_9GAMM</name>
<organism evidence="1 2">
    <name type="scientific">Denitrificimonas caeni</name>
    <dbReference type="NCBI Taxonomy" id="521720"/>
    <lineage>
        <taxon>Bacteria</taxon>
        <taxon>Pseudomonadati</taxon>
        <taxon>Pseudomonadota</taxon>
        <taxon>Gammaproteobacteria</taxon>
        <taxon>Pseudomonadales</taxon>
        <taxon>Pseudomonadaceae</taxon>
        <taxon>Denitrificimonas</taxon>
    </lineage>
</organism>
<dbReference type="AlphaFoldDB" id="A0AAF0AK32"/>
<dbReference type="EMBL" id="CP114976">
    <property type="protein sequence ID" value="WBE25031.1"/>
    <property type="molecule type" value="Genomic_DNA"/>
</dbReference>
<evidence type="ECO:0000313" key="1">
    <source>
        <dbReference type="EMBL" id="WBE25031.1"/>
    </source>
</evidence>
<gene>
    <name evidence="1" type="ORF">O6P33_11810</name>
</gene>
<protein>
    <submittedName>
        <fullName evidence="1">Uncharacterized protein</fullName>
    </submittedName>
</protein>
<evidence type="ECO:0000313" key="2">
    <source>
        <dbReference type="Proteomes" id="UP001212189"/>
    </source>
</evidence>
<proteinExistence type="predicted"/>
<reference evidence="1 2" key="1">
    <citation type="submission" date="2022-12" db="EMBL/GenBank/DDBJ databases">
        <title>Coexistence and Characterization of a Novel Tigecycline Resistance gene tet(X) variant and blaNDM-1 in a Pseudomonas caeni Isolate of Chicken Origin.</title>
        <authorList>
            <person name="Lu X."/>
            <person name="Zhang L."/>
            <person name="Li R."/>
            <person name="Wang Z."/>
        </authorList>
    </citation>
    <scope>NUCLEOTIDE SEQUENCE [LARGE SCALE GENOMIC DNA]</scope>
    <source>
        <strain evidence="1 2">CE14</strain>
    </source>
</reference>